<feature type="coiled-coil region" evidence="1">
    <location>
        <begin position="143"/>
        <end position="170"/>
    </location>
</feature>
<gene>
    <name evidence="2" type="ORF">MICPUCDRAFT_67797</name>
</gene>
<organism evidence="3">
    <name type="scientific">Micromonas pusilla (strain CCMP1545)</name>
    <name type="common">Picoplanktonic green alga</name>
    <dbReference type="NCBI Taxonomy" id="564608"/>
    <lineage>
        <taxon>Eukaryota</taxon>
        <taxon>Viridiplantae</taxon>
        <taxon>Chlorophyta</taxon>
        <taxon>Mamiellophyceae</taxon>
        <taxon>Mamiellales</taxon>
        <taxon>Mamiellaceae</taxon>
        <taxon>Micromonas</taxon>
    </lineage>
</organism>
<evidence type="ECO:0000313" key="2">
    <source>
        <dbReference type="EMBL" id="EEH51159.1"/>
    </source>
</evidence>
<sequence>MARAKRRVELGRRFRAWSSWASRSLARRWCDARETRARATAKAFAGWRGRVLPLDRERAAAVVRAAAFATWRAAATRSSRELRETLDAVRASAATDVERAMERAAAAERSSVASLEKTRDVQDALEAFERHAAARDDAKTRELDAVRAQKADAREEIARLERRLSERASEAAVRSYLHRSPYDRVGVVNADP</sequence>
<dbReference type="KEGG" id="mpp:MICPUCDRAFT_67797"/>
<keyword evidence="3" id="KW-1185">Reference proteome</keyword>
<dbReference type="Proteomes" id="UP000001876">
    <property type="component" value="Unassembled WGS sequence"/>
</dbReference>
<accession>C1NA03</accession>
<proteinExistence type="predicted"/>
<reference evidence="2 3" key="1">
    <citation type="journal article" date="2009" name="Science">
        <title>Green evolution and dynamic adaptations revealed by genomes of the marine picoeukaryotes Micromonas.</title>
        <authorList>
            <person name="Worden A.Z."/>
            <person name="Lee J.H."/>
            <person name="Mock T."/>
            <person name="Rouze P."/>
            <person name="Simmons M.P."/>
            <person name="Aerts A.L."/>
            <person name="Allen A.E."/>
            <person name="Cuvelier M.L."/>
            <person name="Derelle E."/>
            <person name="Everett M.V."/>
            <person name="Foulon E."/>
            <person name="Grimwood J."/>
            <person name="Gundlach H."/>
            <person name="Henrissat B."/>
            <person name="Napoli C."/>
            <person name="McDonald S.M."/>
            <person name="Parker M.S."/>
            <person name="Rombauts S."/>
            <person name="Salamov A."/>
            <person name="Von Dassow P."/>
            <person name="Badger J.H."/>
            <person name="Coutinho P.M."/>
            <person name="Demir E."/>
            <person name="Dubchak I."/>
            <person name="Gentemann C."/>
            <person name="Eikrem W."/>
            <person name="Gready J.E."/>
            <person name="John U."/>
            <person name="Lanier W."/>
            <person name="Lindquist E.A."/>
            <person name="Lucas S."/>
            <person name="Mayer K.F."/>
            <person name="Moreau H."/>
            <person name="Not F."/>
            <person name="Otillar R."/>
            <person name="Panaud O."/>
            <person name="Pangilinan J."/>
            <person name="Paulsen I."/>
            <person name="Piegu B."/>
            <person name="Poliakov A."/>
            <person name="Robbens S."/>
            <person name="Schmutz J."/>
            <person name="Toulza E."/>
            <person name="Wyss T."/>
            <person name="Zelensky A."/>
            <person name="Zhou K."/>
            <person name="Armbrust E.V."/>
            <person name="Bhattacharya D."/>
            <person name="Goodenough U.W."/>
            <person name="Van de Peer Y."/>
            <person name="Grigoriev I.V."/>
        </authorList>
    </citation>
    <scope>NUCLEOTIDE SEQUENCE [LARGE SCALE GENOMIC DNA]</scope>
    <source>
        <strain evidence="2 3">CCMP1545</strain>
    </source>
</reference>
<evidence type="ECO:0000313" key="3">
    <source>
        <dbReference type="Proteomes" id="UP000001876"/>
    </source>
</evidence>
<dbReference type="AlphaFoldDB" id="C1NA03"/>
<dbReference type="EMBL" id="GG663752">
    <property type="protein sequence ID" value="EEH51159.1"/>
    <property type="molecule type" value="Genomic_DNA"/>
</dbReference>
<name>C1NA03_MICPC</name>
<dbReference type="GeneID" id="9690266"/>
<keyword evidence="1" id="KW-0175">Coiled coil</keyword>
<protein>
    <submittedName>
        <fullName evidence="2">Predicted protein</fullName>
    </submittedName>
</protein>
<evidence type="ECO:0000256" key="1">
    <source>
        <dbReference type="SAM" id="Coils"/>
    </source>
</evidence>
<dbReference type="RefSeq" id="XP_003064825.1">
    <property type="nucleotide sequence ID" value="XM_003064779.1"/>
</dbReference>